<dbReference type="eggNOG" id="KOG3017">
    <property type="taxonomic scope" value="Eukaryota"/>
</dbReference>
<dbReference type="InterPro" id="IPR035940">
    <property type="entry name" value="CAP_sf"/>
</dbReference>
<dbReference type="EnsemblPlants" id="OMERI07G01110.1">
    <property type="protein sequence ID" value="OMERI07G01110.1"/>
    <property type="gene ID" value="OMERI07G01110"/>
</dbReference>
<proteinExistence type="predicted"/>
<dbReference type="InterPro" id="IPR001283">
    <property type="entry name" value="CRISP-related"/>
</dbReference>
<reference evidence="5" key="2">
    <citation type="submission" date="2018-05" db="EMBL/GenBank/DDBJ databases">
        <title>OmerRS3 (Oryza meridionalis Reference Sequence Version 3).</title>
        <authorList>
            <person name="Zhang J."/>
            <person name="Kudrna D."/>
            <person name="Lee S."/>
            <person name="Talag J."/>
            <person name="Welchert J."/>
            <person name="Wing R.A."/>
        </authorList>
    </citation>
    <scope>NUCLEOTIDE SEQUENCE [LARGE SCALE GENOMIC DNA]</scope>
    <source>
        <strain evidence="5">cv. OR44</strain>
    </source>
</reference>
<reference evidence="5" key="1">
    <citation type="submission" date="2015-04" db="UniProtKB">
        <authorList>
            <consortium name="EnsemblPlants"/>
        </authorList>
    </citation>
    <scope>IDENTIFICATION</scope>
</reference>
<evidence type="ECO:0000256" key="3">
    <source>
        <dbReference type="SAM" id="SignalP"/>
    </source>
</evidence>
<dbReference type="PROSITE" id="PS01009">
    <property type="entry name" value="CRISP_1"/>
    <property type="match status" value="1"/>
</dbReference>
<keyword evidence="2" id="KW-0568">Pathogenesis-related protein</keyword>
<name>A0A0E0E765_9ORYZ</name>
<dbReference type="InterPro" id="IPR014044">
    <property type="entry name" value="CAP_dom"/>
</dbReference>
<keyword evidence="6" id="KW-1185">Reference proteome</keyword>
<accession>A0A0E0E765</accession>
<dbReference type="Gramene" id="OMERI07G01110.1">
    <property type="protein sequence ID" value="OMERI07G01110.1"/>
    <property type="gene ID" value="OMERI07G01110"/>
</dbReference>
<dbReference type="HOGENOM" id="CLU_035730_8_1_1"/>
<dbReference type="PROSITE" id="PS01010">
    <property type="entry name" value="CRISP_2"/>
    <property type="match status" value="1"/>
</dbReference>
<dbReference type="PRINTS" id="PR00837">
    <property type="entry name" value="V5TPXLIKE"/>
</dbReference>
<dbReference type="SUPFAM" id="SSF55797">
    <property type="entry name" value="PR-1-like"/>
    <property type="match status" value="1"/>
</dbReference>
<protein>
    <recommendedName>
        <fullName evidence="4">SCP domain-containing protein</fullName>
    </recommendedName>
</protein>
<comment type="function">
    <text evidence="1">Probably involved in the defense reaction of plants against pathogens.</text>
</comment>
<dbReference type="InterPro" id="IPR018244">
    <property type="entry name" value="Allrgn_V5/Tpx1_CS"/>
</dbReference>
<dbReference type="Gene3D" id="3.40.33.10">
    <property type="entry name" value="CAP"/>
    <property type="match status" value="1"/>
</dbReference>
<dbReference type="STRING" id="40149.A0A0E0E765"/>
<evidence type="ECO:0000259" key="4">
    <source>
        <dbReference type="SMART" id="SM00198"/>
    </source>
</evidence>
<evidence type="ECO:0000313" key="6">
    <source>
        <dbReference type="Proteomes" id="UP000008021"/>
    </source>
</evidence>
<keyword evidence="2" id="KW-0611">Plant defense</keyword>
<dbReference type="Proteomes" id="UP000008021">
    <property type="component" value="Chromosome 7"/>
</dbReference>
<evidence type="ECO:0000256" key="2">
    <source>
        <dbReference type="ARBA" id="ARBA00023265"/>
    </source>
</evidence>
<dbReference type="AlphaFoldDB" id="A0A0E0E765"/>
<dbReference type="PRINTS" id="PR00838">
    <property type="entry name" value="V5ALLERGEN"/>
</dbReference>
<dbReference type="GO" id="GO:0005576">
    <property type="term" value="C:extracellular region"/>
    <property type="evidence" value="ECO:0007669"/>
    <property type="project" value="InterPro"/>
</dbReference>
<organism evidence="5">
    <name type="scientific">Oryza meridionalis</name>
    <dbReference type="NCBI Taxonomy" id="40149"/>
    <lineage>
        <taxon>Eukaryota</taxon>
        <taxon>Viridiplantae</taxon>
        <taxon>Streptophyta</taxon>
        <taxon>Embryophyta</taxon>
        <taxon>Tracheophyta</taxon>
        <taxon>Spermatophyta</taxon>
        <taxon>Magnoliopsida</taxon>
        <taxon>Liliopsida</taxon>
        <taxon>Poales</taxon>
        <taxon>Poaceae</taxon>
        <taxon>BOP clade</taxon>
        <taxon>Oryzoideae</taxon>
        <taxon>Oryzeae</taxon>
        <taxon>Oryzinae</taxon>
        <taxon>Oryza</taxon>
    </lineage>
</organism>
<feature type="signal peptide" evidence="3">
    <location>
        <begin position="1"/>
        <end position="31"/>
    </location>
</feature>
<feature type="chain" id="PRO_5002357850" description="SCP domain-containing protein" evidence="3">
    <location>
        <begin position="32"/>
        <end position="182"/>
    </location>
</feature>
<dbReference type="Pfam" id="PF00188">
    <property type="entry name" value="CAP"/>
    <property type="match status" value="1"/>
</dbReference>
<dbReference type="InterPro" id="IPR002413">
    <property type="entry name" value="V5_allergen-like"/>
</dbReference>
<evidence type="ECO:0000256" key="1">
    <source>
        <dbReference type="ARBA" id="ARBA00003143"/>
    </source>
</evidence>
<dbReference type="FunFam" id="3.40.33.10:FF:000093">
    <property type="entry name" value="Os07g0128700 protein"/>
    <property type="match status" value="1"/>
</dbReference>
<evidence type="ECO:0000313" key="5">
    <source>
        <dbReference type="EnsemblPlants" id="OMERI07G01110.1"/>
    </source>
</evidence>
<keyword evidence="3" id="KW-0732">Signal</keyword>
<dbReference type="PANTHER" id="PTHR10334">
    <property type="entry name" value="CYSTEINE-RICH SECRETORY PROTEIN-RELATED"/>
    <property type="match status" value="1"/>
</dbReference>
<feature type="domain" description="SCP" evidence="4">
    <location>
        <begin position="33"/>
        <end position="178"/>
    </location>
</feature>
<dbReference type="CDD" id="cd05381">
    <property type="entry name" value="CAP_PR-1"/>
    <property type="match status" value="1"/>
</dbReference>
<dbReference type="SMART" id="SM00198">
    <property type="entry name" value="SCP"/>
    <property type="match status" value="1"/>
</dbReference>
<sequence>MESVPRKGAACQCFAVVVTAIVLMAATSAAGEDTAQDFVDLHNAVRDKVGVEEVTWDDTVAAYAESYAAQCQADCQPVSSNNGTATYGENIYVVVGPAGGNDTSSSPAAAAVGAWAAEEQWYDPDTNGCSAPAGKSCDHYTQLVWNATTAIGCAEVVCDGDAGVFVICNYYPPGNIPDQSPY</sequence>